<dbReference type="FunFam" id="3.80.10.10:FF:000111">
    <property type="entry name" value="LRR receptor-like serine/threonine-protein kinase ERECTA"/>
    <property type="match status" value="1"/>
</dbReference>
<dbReference type="InterPro" id="IPR023631">
    <property type="entry name" value="Amidase_dom"/>
</dbReference>
<evidence type="ECO:0000313" key="11">
    <source>
        <dbReference type="Proteomes" id="UP000467840"/>
    </source>
</evidence>
<dbReference type="EMBL" id="JAAGAX010000006">
    <property type="protein sequence ID" value="KAF2310529.1"/>
    <property type="molecule type" value="Genomic_DNA"/>
</dbReference>
<dbReference type="AlphaFoldDB" id="A0A6A6MEW9"/>
<dbReference type="PANTHER" id="PTHR48062:SF21">
    <property type="entry name" value="RECEPTOR-LIKE PROTEIN 12"/>
    <property type="match status" value="1"/>
</dbReference>
<dbReference type="PROSITE" id="PS51450">
    <property type="entry name" value="LRR"/>
    <property type="match status" value="1"/>
</dbReference>
<evidence type="ECO:0000256" key="1">
    <source>
        <dbReference type="ARBA" id="ARBA00004167"/>
    </source>
</evidence>
<dbReference type="Pfam" id="PF00560">
    <property type="entry name" value="LRR_1"/>
    <property type="match status" value="1"/>
</dbReference>
<dbReference type="Pfam" id="PF01425">
    <property type="entry name" value="Amidase"/>
    <property type="match status" value="1"/>
</dbReference>
<evidence type="ECO:0000256" key="6">
    <source>
        <dbReference type="ARBA" id="ARBA00022989"/>
    </source>
</evidence>
<keyword evidence="4" id="KW-0812">Transmembrane</keyword>
<evidence type="ECO:0000256" key="8">
    <source>
        <dbReference type="ARBA" id="ARBA00023180"/>
    </source>
</evidence>
<keyword evidence="7" id="KW-0472">Membrane</keyword>
<keyword evidence="11" id="KW-1185">Reference proteome</keyword>
<keyword evidence="8" id="KW-0325">Glycoprotein</keyword>
<gene>
    <name evidence="10" type="ORF">GH714_013709</name>
</gene>
<protein>
    <recommendedName>
        <fullName evidence="9">Amidase domain-containing protein</fullName>
    </recommendedName>
</protein>
<comment type="subcellular location">
    <subcellularLocation>
        <location evidence="1">Membrane</location>
        <topology evidence="1">Single-pass membrane protein</topology>
    </subcellularLocation>
</comment>
<sequence length="425" mass="46619">MSNLEDLDLSDNHFGNDILSFLKGLSSLKTLWIGYNLLKGPFNLKGMKSLRNFSTLYLNHITIKGRSMLLESLGALTHLKILHLSWSNFEGTLFNKAGSNVTNVKELYLDGSSLDENFLQSLEALSSLKLLSLVQLNCTLPIQGEIPLQLCKLDNLHLIDLSHNNLSGHIPYCLRSRNDDWLAPISSVQPEQPVEFTTKNNFYFYQPRILRYFSGIDLSCNNLTGEIPPEIGNLSMIKVLNLSHNKLVGPIPPTFSNLKQIESLDLSYNNLDGKIPQLTQLYSLAVFSVAHNNLSGKTPERVAQFATFEQSSYEGNPFLCGPPLPKSCYNTSPSPPRTSTGEKEDNGFMDLGVFYNPYVQSAGPCGSSSGSGISVAANMAVVSLGTETDGPSYVHPVLIVGIKPTIGLTSRTGVIPISPRQDTYG</sequence>
<evidence type="ECO:0000256" key="7">
    <source>
        <dbReference type="ARBA" id="ARBA00023136"/>
    </source>
</evidence>
<dbReference type="SUPFAM" id="SSF75304">
    <property type="entry name" value="Amidase signature (AS) enzymes"/>
    <property type="match status" value="1"/>
</dbReference>
<accession>A0A6A6MEW9</accession>
<dbReference type="InterPro" id="IPR036928">
    <property type="entry name" value="AS_sf"/>
</dbReference>
<organism evidence="10 11">
    <name type="scientific">Hevea brasiliensis</name>
    <name type="common">Para rubber tree</name>
    <name type="synonym">Siphonia brasiliensis</name>
    <dbReference type="NCBI Taxonomy" id="3981"/>
    <lineage>
        <taxon>Eukaryota</taxon>
        <taxon>Viridiplantae</taxon>
        <taxon>Streptophyta</taxon>
        <taxon>Embryophyta</taxon>
        <taxon>Tracheophyta</taxon>
        <taxon>Spermatophyta</taxon>
        <taxon>Magnoliopsida</taxon>
        <taxon>eudicotyledons</taxon>
        <taxon>Gunneridae</taxon>
        <taxon>Pentapetalae</taxon>
        <taxon>rosids</taxon>
        <taxon>fabids</taxon>
        <taxon>Malpighiales</taxon>
        <taxon>Euphorbiaceae</taxon>
        <taxon>Crotonoideae</taxon>
        <taxon>Micrandreae</taxon>
        <taxon>Hevea</taxon>
    </lineage>
</organism>
<dbReference type="InterPro" id="IPR001611">
    <property type="entry name" value="Leu-rich_rpt"/>
</dbReference>
<dbReference type="Gene3D" id="3.80.10.10">
    <property type="entry name" value="Ribonuclease Inhibitor"/>
    <property type="match status" value="1"/>
</dbReference>
<dbReference type="SUPFAM" id="SSF52058">
    <property type="entry name" value="L domain-like"/>
    <property type="match status" value="2"/>
</dbReference>
<name>A0A6A6MEW9_HEVBR</name>
<keyword evidence="6" id="KW-1133">Transmembrane helix</keyword>
<feature type="domain" description="Amidase" evidence="9">
    <location>
        <begin position="352"/>
        <end position="425"/>
    </location>
</feature>
<dbReference type="PANTHER" id="PTHR48062">
    <property type="entry name" value="RECEPTOR-LIKE PROTEIN 14"/>
    <property type="match status" value="1"/>
</dbReference>
<keyword evidence="5" id="KW-0677">Repeat</keyword>
<dbReference type="InterPro" id="IPR032675">
    <property type="entry name" value="LRR_dom_sf"/>
</dbReference>
<evidence type="ECO:0000256" key="2">
    <source>
        <dbReference type="ARBA" id="ARBA00009592"/>
    </source>
</evidence>
<evidence type="ECO:0000313" key="10">
    <source>
        <dbReference type="EMBL" id="KAF2310529.1"/>
    </source>
</evidence>
<evidence type="ECO:0000256" key="4">
    <source>
        <dbReference type="ARBA" id="ARBA00022692"/>
    </source>
</evidence>
<dbReference type="Pfam" id="PF13516">
    <property type="entry name" value="LRR_6"/>
    <property type="match status" value="1"/>
</dbReference>
<dbReference type="Pfam" id="PF13855">
    <property type="entry name" value="LRR_8"/>
    <property type="match status" value="1"/>
</dbReference>
<dbReference type="Proteomes" id="UP000467840">
    <property type="component" value="Chromosome 14"/>
</dbReference>
<reference evidence="10 11" key="1">
    <citation type="journal article" date="2020" name="Mol. Plant">
        <title>The Chromosome-Based Rubber Tree Genome Provides New Insights into Spurge Genome Evolution and Rubber Biosynthesis.</title>
        <authorList>
            <person name="Liu J."/>
            <person name="Shi C."/>
            <person name="Shi C.C."/>
            <person name="Li W."/>
            <person name="Zhang Q.J."/>
            <person name="Zhang Y."/>
            <person name="Li K."/>
            <person name="Lu H.F."/>
            <person name="Shi C."/>
            <person name="Zhu S.T."/>
            <person name="Xiao Z.Y."/>
            <person name="Nan H."/>
            <person name="Yue Y."/>
            <person name="Zhu X.G."/>
            <person name="Wu Y."/>
            <person name="Hong X.N."/>
            <person name="Fan G.Y."/>
            <person name="Tong Y."/>
            <person name="Zhang D."/>
            <person name="Mao C.L."/>
            <person name="Liu Y.L."/>
            <person name="Hao S.J."/>
            <person name="Liu W.Q."/>
            <person name="Lv M.Q."/>
            <person name="Zhang H.B."/>
            <person name="Liu Y."/>
            <person name="Hu-Tang G.R."/>
            <person name="Wang J.P."/>
            <person name="Wang J.H."/>
            <person name="Sun Y.H."/>
            <person name="Ni S.B."/>
            <person name="Chen W.B."/>
            <person name="Zhang X.C."/>
            <person name="Jiao Y.N."/>
            <person name="Eichler E.E."/>
            <person name="Li G.H."/>
            <person name="Liu X."/>
            <person name="Gao L.Z."/>
        </authorList>
    </citation>
    <scope>NUCLEOTIDE SEQUENCE [LARGE SCALE GENOMIC DNA]</scope>
    <source>
        <strain evidence="11">cv. GT1</strain>
        <tissue evidence="10">Leaf</tissue>
    </source>
</reference>
<comment type="similarity">
    <text evidence="2">Belongs to the RLP family.</text>
</comment>
<keyword evidence="3" id="KW-0433">Leucine-rich repeat</keyword>
<dbReference type="PRINTS" id="PR00019">
    <property type="entry name" value="LEURICHRPT"/>
</dbReference>
<dbReference type="Gene3D" id="3.90.1300.10">
    <property type="entry name" value="Amidase signature (AS) domain"/>
    <property type="match status" value="1"/>
</dbReference>
<evidence type="ECO:0000259" key="9">
    <source>
        <dbReference type="Pfam" id="PF01425"/>
    </source>
</evidence>
<evidence type="ECO:0000256" key="3">
    <source>
        <dbReference type="ARBA" id="ARBA00022614"/>
    </source>
</evidence>
<evidence type="ECO:0000256" key="5">
    <source>
        <dbReference type="ARBA" id="ARBA00022737"/>
    </source>
</evidence>
<proteinExistence type="inferred from homology"/>
<dbReference type="InterPro" id="IPR051502">
    <property type="entry name" value="RLP_Defense_Trigger"/>
</dbReference>
<dbReference type="GO" id="GO:0016020">
    <property type="term" value="C:membrane"/>
    <property type="evidence" value="ECO:0007669"/>
    <property type="project" value="UniProtKB-SubCell"/>
</dbReference>
<comment type="caution">
    <text evidence="10">The sequence shown here is derived from an EMBL/GenBank/DDBJ whole genome shotgun (WGS) entry which is preliminary data.</text>
</comment>